<reference evidence="5" key="2">
    <citation type="submission" date="2021-09" db="EMBL/GenBank/DDBJ databases">
        <authorList>
            <person name="Gilroy R."/>
        </authorList>
    </citation>
    <scope>NUCLEOTIDE SEQUENCE</scope>
    <source>
        <strain evidence="5">1647</strain>
    </source>
</reference>
<reference evidence="5" key="1">
    <citation type="journal article" date="2021" name="PeerJ">
        <title>Extensive microbial diversity within the chicken gut microbiome revealed by metagenomics and culture.</title>
        <authorList>
            <person name="Gilroy R."/>
            <person name="Ravi A."/>
            <person name="Getino M."/>
            <person name="Pursley I."/>
            <person name="Horton D.L."/>
            <person name="Alikhan N.F."/>
            <person name="Baker D."/>
            <person name="Gharbi K."/>
            <person name="Hall N."/>
            <person name="Watson M."/>
            <person name="Adriaenssens E.M."/>
            <person name="Foster-Nyarko E."/>
            <person name="Jarju S."/>
            <person name="Secka A."/>
            <person name="Antonio M."/>
            <person name="Oren A."/>
            <person name="Chaudhuri R.R."/>
            <person name="La Ragione R."/>
            <person name="Hildebrand F."/>
            <person name="Pallen M.J."/>
        </authorList>
    </citation>
    <scope>NUCLEOTIDE SEQUENCE</scope>
    <source>
        <strain evidence="5">1647</strain>
    </source>
</reference>
<comment type="similarity">
    <text evidence="1">Belongs to the LytR/CpsA/Psr (LCP) family.</text>
</comment>
<proteinExistence type="inferred from homology"/>
<organism evidence="5 6">
    <name type="scientific">Brachybacterium paraconglomeratum</name>
    <dbReference type="NCBI Taxonomy" id="173362"/>
    <lineage>
        <taxon>Bacteria</taxon>
        <taxon>Bacillati</taxon>
        <taxon>Actinomycetota</taxon>
        <taxon>Actinomycetes</taxon>
        <taxon>Micrococcales</taxon>
        <taxon>Dermabacteraceae</taxon>
        <taxon>Brachybacterium</taxon>
    </lineage>
</organism>
<accession>A0A921KQT1</accession>
<feature type="domain" description="Cell envelope-related transcriptional attenuator" evidence="4">
    <location>
        <begin position="207"/>
        <end position="350"/>
    </location>
</feature>
<dbReference type="PANTHER" id="PTHR33392">
    <property type="entry name" value="POLYISOPRENYL-TEICHOIC ACID--PEPTIDOGLYCAN TEICHOIC ACID TRANSFERASE TAGU"/>
    <property type="match status" value="1"/>
</dbReference>
<keyword evidence="3" id="KW-0812">Transmembrane</keyword>
<dbReference type="InterPro" id="IPR004474">
    <property type="entry name" value="LytR_CpsA_psr"/>
</dbReference>
<evidence type="ECO:0000313" key="5">
    <source>
        <dbReference type="EMBL" id="HJF49853.1"/>
    </source>
</evidence>
<evidence type="ECO:0000313" key="6">
    <source>
        <dbReference type="Proteomes" id="UP000775129"/>
    </source>
</evidence>
<keyword evidence="3" id="KW-0472">Membrane</keyword>
<dbReference type="AlphaFoldDB" id="A0A921KQT1"/>
<evidence type="ECO:0000256" key="3">
    <source>
        <dbReference type="SAM" id="Phobius"/>
    </source>
</evidence>
<dbReference type="PANTHER" id="PTHR33392:SF6">
    <property type="entry name" value="POLYISOPRENYL-TEICHOIC ACID--PEPTIDOGLYCAN TEICHOIC ACID TRANSFERASE TAGU"/>
    <property type="match status" value="1"/>
</dbReference>
<protein>
    <submittedName>
        <fullName evidence="5">LCP family protein</fullName>
    </submittedName>
</protein>
<sequence length="443" mass="46066">MSDQHPPRSPRPGGPRRPSGHRARAGGSARAVPRRTDGAPAPRPRGESQGPHRSSGHADRAGGPGRRGDAAGPAPTRPLPRVEASTGAGGPGEHPEDARAGAWGEEPQPGHDGRGHGGPAAPGGPPRTRRRRSRIPRPMRLGATLAVLLLVIVLGWGAGLTLWANSRIEHVDALSEAENTPGTTYLIAGSDKRDGEAVNADGTEGARTDTIMLLHKARGGKSYLISLPRDTLVDIPGHGGYKLNAAYSFGGAPLLVETVEEFTGLTVDHYVEIGFDGVSQVVDAVGHVNLCIDQDVDDEKSGLKMTEGCHDVGGEQALAFVRARYFDPTADIGRQARQQQFVSALMDRATSPAVLLNPITQVRLAGAGSGALTTSDGTGIVDVGRMALAARSAMGSGSLSIPIEDPEYQTNNSGVAILTDDEDIKAFFESVADGTAEPAPAEG</sequence>
<dbReference type="Pfam" id="PF03816">
    <property type="entry name" value="LytR_cpsA_psr"/>
    <property type="match status" value="1"/>
</dbReference>
<name>A0A921KQT1_9MICO</name>
<feature type="compositionally biased region" description="Basic residues" evidence="2">
    <location>
        <begin position="127"/>
        <end position="137"/>
    </location>
</feature>
<evidence type="ECO:0000256" key="1">
    <source>
        <dbReference type="ARBA" id="ARBA00006068"/>
    </source>
</evidence>
<evidence type="ECO:0000256" key="2">
    <source>
        <dbReference type="SAM" id="MobiDB-lite"/>
    </source>
</evidence>
<dbReference type="NCBIfam" id="TIGR00350">
    <property type="entry name" value="lytR_cpsA_psr"/>
    <property type="match status" value="1"/>
</dbReference>
<evidence type="ECO:0000259" key="4">
    <source>
        <dbReference type="Pfam" id="PF03816"/>
    </source>
</evidence>
<keyword evidence="3" id="KW-1133">Transmembrane helix</keyword>
<dbReference type="InterPro" id="IPR050922">
    <property type="entry name" value="LytR/CpsA/Psr_CW_biosynth"/>
</dbReference>
<dbReference type="Proteomes" id="UP000775129">
    <property type="component" value="Unassembled WGS sequence"/>
</dbReference>
<gene>
    <name evidence="5" type="ORF">K8W24_08670</name>
</gene>
<dbReference type="Gene3D" id="3.40.630.190">
    <property type="entry name" value="LCP protein"/>
    <property type="match status" value="1"/>
</dbReference>
<comment type="caution">
    <text evidence="5">The sequence shown here is derived from an EMBL/GenBank/DDBJ whole genome shotgun (WGS) entry which is preliminary data.</text>
</comment>
<feature type="region of interest" description="Disordered" evidence="2">
    <location>
        <begin position="1"/>
        <end position="137"/>
    </location>
</feature>
<feature type="transmembrane region" description="Helical" evidence="3">
    <location>
        <begin position="139"/>
        <end position="164"/>
    </location>
</feature>
<dbReference type="EMBL" id="DYWO01000253">
    <property type="protein sequence ID" value="HJF49853.1"/>
    <property type="molecule type" value="Genomic_DNA"/>
</dbReference>